<dbReference type="PANTHER" id="PTHR33112:SF9">
    <property type="entry name" value="HETEROKARYON INCOMPATIBILITY DOMAIN-CONTAINING PROTEIN"/>
    <property type="match status" value="1"/>
</dbReference>
<name>A0A8H8BUD0_9HELO</name>
<protein>
    <recommendedName>
        <fullName evidence="3">Heterokaryon incompatibility domain-containing protein</fullName>
    </recommendedName>
</protein>
<evidence type="ECO:0000313" key="1">
    <source>
        <dbReference type="EMBL" id="KAG4424252.1"/>
    </source>
</evidence>
<accession>A0A8H8BUD0</accession>
<comment type="caution">
    <text evidence="1">The sequence shown here is derived from an EMBL/GenBank/DDBJ whole genome shotgun (WGS) entry which is preliminary data.</text>
</comment>
<dbReference type="EMBL" id="JAFJYH010000023">
    <property type="protein sequence ID" value="KAG4424252.1"/>
    <property type="molecule type" value="Genomic_DNA"/>
</dbReference>
<reference evidence="1" key="1">
    <citation type="submission" date="2021-02" db="EMBL/GenBank/DDBJ databases">
        <title>Genome sequence Cadophora malorum strain M34.</title>
        <authorList>
            <person name="Stefanovic E."/>
            <person name="Vu D."/>
            <person name="Scully C."/>
            <person name="Dijksterhuis J."/>
            <person name="Roader J."/>
            <person name="Houbraken J."/>
        </authorList>
    </citation>
    <scope>NUCLEOTIDE SEQUENCE</scope>
    <source>
        <strain evidence="1">M34</strain>
    </source>
</reference>
<keyword evidence="2" id="KW-1185">Reference proteome</keyword>
<dbReference type="OrthoDB" id="3562362at2759"/>
<organism evidence="1 2">
    <name type="scientific">Cadophora malorum</name>
    <dbReference type="NCBI Taxonomy" id="108018"/>
    <lineage>
        <taxon>Eukaryota</taxon>
        <taxon>Fungi</taxon>
        <taxon>Dikarya</taxon>
        <taxon>Ascomycota</taxon>
        <taxon>Pezizomycotina</taxon>
        <taxon>Leotiomycetes</taxon>
        <taxon>Helotiales</taxon>
        <taxon>Ploettnerulaceae</taxon>
        <taxon>Cadophora</taxon>
    </lineage>
</organism>
<sequence length="309" mass="34826">MASVYHRSYLTICETSALRDDVGLWTAFSQGAPVKNFIVRLGSRKSQVYARTKDECPEQLVCECSDEQVGNSSYLVRSERERQLFRKLLNEEPGQSTSDAWRLFVQDYSGLQHTFPKDVLPALSGVARMYLQKRPGDKYLAGLWDSSLIQDLAWSPLCSPDRKPRPRGYRAPSWSWASITQQVIIFLDSIRPREVLPGSTVLVAPVEPARITKVIDESFFVDSDDSDHDVRFSRDTTTDLDNTTSDGRPVLCLRLCGKGRYSGHSRIGLALVAVDHRPGVYRRVGVGMVSPGQDFSEKSFQQEMEVEII</sequence>
<dbReference type="Proteomes" id="UP000664132">
    <property type="component" value="Unassembled WGS sequence"/>
</dbReference>
<gene>
    <name evidence="1" type="ORF">IFR04_002656</name>
</gene>
<proteinExistence type="predicted"/>
<evidence type="ECO:0008006" key="3">
    <source>
        <dbReference type="Google" id="ProtNLM"/>
    </source>
</evidence>
<evidence type="ECO:0000313" key="2">
    <source>
        <dbReference type="Proteomes" id="UP000664132"/>
    </source>
</evidence>
<dbReference type="AlphaFoldDB" id="A0A8H8BUD0"/>
<dbReference type="PANTHER" id="PTHR33112">
    <property type="entry name" value="DOMAIN PROTEIN, PUTATIVE-RELATED"/>
    <property type="match status" value="1"/>
</dbReference>